<name>D8LR23_ECTSI</name>
<evidence type="ECO:0000256" key="5">
    <source>
        <dbReference type="SAM" id="MobiDB-lite"/>
    </source>
</evidence>
<evidence type="ECO:0000256" key="1">
    <source>
        <dbReference type="ARBA" id="ARBA00022679"/>
    </source>
</evidence>
<gene>
    <name evidence="7" type="primary">PK</name>
    <name evidence="7" type="ORF">Esi_0062_0010</name>
</gene>
<keyword evidence="2" id="KW-0547">Nucleotide-binding</keyword>
<dbReference type="STRING" id="2880.D8LR23"/>
<dbReference type="GO" id="GO:0005524">
    <property type="term" value="F:ATP binding"/>
    <property type="evidence" value="ECO:0007669"/>
    <property type="project" value="UniProtKB-KW"/>
</dbReference>
<organism evidence="7 8">
    <name type="scientific">Ectocarpus siliculosus</name>
    <name type="common">Brown alga</name>
    <name type="synonym">Conferva siliculosa</name>
    <dbReference type="NCBI Taxonomy" id="2880"/>
    <lineage>
        <taxon>Eukaryota</taxon>
        <taxon>Sar</taxon>
        <taxon>Stramenopiles</taxon>
        <taxon>Ochrophyta</taxon>
        <taxon>PX clade</taxon>
        <taxon>Phaeophyceae</taxon>
        <taxon>Ectocarpales</taxon>
        <taxon>Ectocarpaceae</taxon>
        <taxon>Ectocarpus</taxon>
    </lineage>
</organism>
<dbReference type="OMA" id="RRDFTIT"/>
<keyword evidence="1" id="KW-0808">Transferase</keyword>
<dbReference type="InterPro" id="IPR001245">
    <property type="entry name" value="Ser-Thr/Tyr_kinase_cat_dom"/>
</dbReference>
<feature type="domain" description="Protein kinase" evidence="6">
    <location>
        <begin position="4"/>
        <end position="338"/>
    </location>
</feature>
<keyword evidence="8" id="KW-1185">Reference proteome</keyword>
<dbReference type="OrthoDB" id="187301at2759"/>
<keyword evidence="3 7" id="KW-0418">Kinase</keyword>
<evidence type="ECO:0000313" key="7">
    <source>
        <dbReference type="EMBL" id="CBN77696.1"/>
    </source>
</evidence>
<dbReference type="EMBL" id="FN648841">
    <property type="protein sequence ID" value="CBN77696.1"/>
    <property type="molecule type" value="Genomic_DNA"/>
</dbReference>
<evidence type="ECO:0000256" key="3">
    <source>
        <dbReference type="ARBA" id="ARBA00022777"/>
    </source>
</evidence>
<protein>
    <submittedName>
        <fullName evidence="7">Serine/threonine-protein kinase CTR1</fullName>
    </submittedName>
</protein>
<dbReference type="PROSITE" id="PS50011">
    <property type="entry name" value="PROTEIN_KINASE_DOM"/>
    <property type="match status" value="1"/>
</dbReference>
<dbReference type="InterPro" id="IPR011009">
    <property type="entry name" value="Kinase-like_dom_sf"/>
</dbReference>
<dbReference type="InterPro" id="IPR051681">
    <property type="entry name" value="Ser/Thr_Kinases-Pseudokinases"/>
</dbReference>
<feature type="region of interest" description="Disordered" evidence="5">
    <location>
        <begin position="1"/>
        <end position="36"/>
    </location>
</feature>
<dbReference type="Gene3D" id="3.30.200.20">
    <property type="entry name" value="Phosphorylase Kinase, domain 1"/>
    <property type="match status" value="1"/>
</dbReference>
<dbReference type="GO" id="GO:0004674">
    <property type="term" value="F:protein serine/threonine kinase activity"/>
    <property type="evidence" value="ECO:0007669"/>
    <property type="project" value="TreeGrafter"/>
</dbReference>
<feature type="compositionally biased region" description="Polar residues" evidence="5">
    <location>
        <begin position="1"/>
        <end position="10"/>
    </location>
</feature>
<dbReference type="EMBL" id="FN649741">
    <property type="protein sequence ID" value="CBN77696.1"/>
    <property type="molecule type" value="Genomic_DNA"/>
</dbReference>
<proteinExistence type="predicted"/>
<dbReference type="InParanoid" id="D8LR23"/>
<dbReference type="AlphaFoldDB" id="D8LR23"/>
<evidence type="ECO:0000256" key="2">
    <source>
        <dbReference type="ARBA" id="ARBA00022741"/>
    </source>
</evidence>
<sequence length="372" mass="40488">MGTATSSPATGSGEAGKQATAVDQQEQDDGGPWGVDLSIPFEEIIDIRPLADGTGCTCWQGTLGGNNEGNKRVAIKTLKASNSTSDSDAEDLDRELSILQHLRHPNVVRLAGAGQTPEGGQFVVTELLSGGTLSAAIGTQDRPEGTGWFQRFRVRTWFPMEEALRQAAGVASALAYLHDEAVPHGISVVKGAKVLHRDIKPNNLAFTADFRTLKLFDFGLAKMLRPDDSIGDNLYNMTGNTGSMRYMAPEVARNLPANETADVYSFAIVLWEMVSLELPFQFYGVNQLTERVILGGARPRLAPDWPAGFTDLLTRCWSADLRERPSMAEVEKRLREVLQQPGGNARDVYLLKHILLVGIDILTSSLGEHRSV</sequence>
<dbReference type="SUPFAM" id="SSF56112">
    <property type="entry name" value="Protein kinase-like (PK-like)"/>
    <property type="match status" value="1"/>
</dbReference>
<dbReference type="Gene3D" id="1.10.510.10">
    <property type="entry name" value="Transferase(Phosphotransferase) domain 1"/>
    <property type="match status" value="1"/>
</dbReference>
<keyword evidence="4" id="KW-0067">ATP-binding</keyword>
<evidence type="ECO:0000256" key="4">
    <source>
        <dbReference type="ARBA" id="ARBA00022840"/>
    </source>
</evidence>
<dbReference type="InterPro" id="IPR000719">
    <property type="entry name" value="Prot_kinase_dom"/>
</dbReference>
<dbReference type="PANTHER" id="PTHR44329:SF288">
    <property type="entry name" value="MITOGEN-ACTIVATED PROTEIN KINASE KINASE KINASE 20"/>
    <property type="match status" value="1"/>
</dbReference>
<accession>D8LR23</accession>
<evidence type="ECO:0000259" key="6">
    <source>
        <dbReference type="PROSITE" id="PS50011"/>
    </source>
</evidence>
<dbReference type="Proteomes" id="UP000002630">
    <property type="component" value="Linkage Group LG16"/>
</dbReference>
<reference evidence="7 8" key="1">
    <citation type="journal article" date="2010" name="Nature">
        <title>The Ectocarpus genome and the independent evolution of multicellularity in brown algae.</title>
        <authorList>
            <person name="Cock J.M."/>
            <person name="Sterck L."/>
            <person name="Rouze P."/>
            <person name="Scornet D."/>
            <person name="Allen A.E."/>
            <person name="Amoutzias G."/>
            <person name="Anthouard V."/>
            <person name="Artiguenave F."/>
            <person name="Aury J.M."/>
            <person name="Badger J.H."/>
            <person name="Beszteri B."/>
            <person name="Billiau K."/>
            <person name="Bonnet E."/>
            <person name="Bothwell J.H."/>
            <person name="Bowler C."/>
            <person name="Boyen C."/>
            <person name="Brownlee C."/>
            <person name="Carrano C.J."/>
            <person name="Charrier B."/>
            <person name="Cho G.Y."/>
            <person name="Coelho S.M."/>
            <person name="Collen J."/>
            <person name="Corre E."/>
            <person name="Da Silva C."/>
            <person name="Delage L."/>
            <person name="Delaroque N."/>
            <person name="Dittami S.M."/>
            <person name="Doulbeau S."/>
            <person name="Elias M."/>
            <person name="Farnham G."/>
            <person name="Gachon C.M."/>
            <person name="Gschloessl B."/>
            <person name="Heesch S."/>
            <person name="Jabbari K."/>
            <person name="Jubin C."/>
            <person name="Kawai H."/>
            <person name="Kimura K."/>
            <person name="Kloareg B."/>
            <person name="Kupper F.C."/>
            <person name="Lang D."/>
            <person name="Le Bail A."/>
            <person name="Leblanc C."/>
            <person name="Lerouge P."/>
            <person name="Lohr M."/>
            <person name="Lopez P.J."/>
            <person name="Martens C."/>
            <person name="Maumus F."/>
            <person name="Michel G."/>
            <person name="Miranda-Saavedra D."/>
            <person name="Morales J."/>
            <person name="Moreau H."/>
            <person name="Motomura T."/>
            <person name="Nagasato C."/>
            <person name="Napoli C.A."/>
            <person name="Nelson D.R."/>
            <person name="Nyvall-Collen P."/>
            <person name="Peters A.F."/>
            <person name="Pommier C."/>
            <person name="Potin P."/>
            <person name="Poulain J."/>
            <person name="Quesneville H."/>
            <person name="Read B."/>
            <person name="Rensing S.A."/>
            <person name="Ritter A."/>
            <person name="Rousvoal S."/>
            <person name="Samanta M."/>
            <person name="Samson G."/>
            <person name="Schroeder D.C."/>
            <person name="Segurens B."/>
            <person name="Strittmatter M."/>
            <person name="Tonon T."/>
            <person name="Tregear J.W."/>
            <person name="Valentin K."/>
            <person name="von Dassow P."/>
            <person name="Yamagishi T."/>
            <person name="Van de Peer Y."/>
            <person name="Wincker P."/>
        </authorList>
    </citation>
    <scope>NUCLEOTIDE SEQUENCE [LARGE SCALE GENOMIC DNA]</scope>
    <source>
        <strain evidence="8">Ec32 / CCAP1310/4</strain>
    </source>
</reference>
<dbReference type="SMART" id="SM00220">
    <property type="entry name" value="S_TKc"/>
    <property type="match status" value="1"/>
</dbReference>
<evidence type="ECO:0000313" key="8">
    <source>
        <dbReference type="Proteomes" id="UP000002630"/>
    </source>
</evidence>
<dbReference type="Pfam" id="PF07714">
    <property type="entry name" value="PK_Tyr_Ser-Thr"/>
    <property type="match status" value="1"/>
</dbReference>
<dbReference type="PANTHER" id="PTHR44329">
    <property type="entry name" value="SERINE/THREONINE-PROTEIN KINASE TNNI3K-RELATED"/>
    <property type="match status" value="1"/>
</dbReference>